<keyword evidence="4 12" id="KW-0328">Glycosyltransferase</keyword>
<keyword evidence="7" id="KW-0735">Signal-anchor</keyword>
<dbReference type="SUPFAM" id="SSF53756">
    <property type="entry name" value="UDP-Glycosyltransferase/glycogen phosphorylase"/>
    <property type="match status" value="1"/>
</dbReference>
<dbReference type="GO" id="GO:0032580">
    <property type="term" value="C:Golgi cisterna membrane"/>
    <property type="evidence" value="ECO:0007669"/>
    <property type="project" value="UniProtKB-SubCell"/>
</dbReference>
<organism evidence="15 16">
    <name type="scientific">Rhipicephalus sanguineus</name>
    <name type="common">Brown dog tick</name>
    <name type="synonym">Ixodes sanguineus</name>
    <dbReference type="NCBI Taxonomy" id="34632"/>
    <lineage>
        <taxon>Eukaryota</taxon>
        <taxon>Metazoa</taxon>
        <taxon>Ecdysozoa</taxon>
        <taxon>Arthropoda</taxon>
        <taxon>Chelicerata</taxon>
        <taxon>Arachnida</taxon>
        <taxon>Acari</taxon>
        <taxon>Parasitiformes</taxon>
        <taxon>Ixodida</taxon>
        <taxon>Ixodoidea</taxon>
        <taxon>Ixodidae</taxon>
        <taxon>Rhipicephalinae</taxon>
        <taxon>Rhipicephalus</taxon>
        <taxon>Rhipicephalus</taxon>
    </lineage>
</organism>
<dbReference type="VEuPathDB" id="VectorBase:RSAN_033331"/>
<sequence>MLTAPWLTWIDRYNDIRAPRILVWTGSPSDVSRVDGASAYLAKCNSTDSRRQYPLTCFVTHDRSLLMESDAIVFHADLVNVSDLPRKRASSQLWVFWARTHPAAPTHVDDDLDEVTSRFKGTGTPSSLPVQLAKIFNWTMAHREDAYVRIVHKSFVPNSRSRAKLSSSVSPSDRSFMQERRDAAWIASACELEKFKEKQGWRRRLDDLVDDLGYEVDLDSMTQIDLQILPNCGAGLCKSPIDCVALIAKKFKFIVVASTPACFESVDDLVYEAFKHDIVPVVLASPNFELNFPPKSVFSTTEEPGYFHEHLRALLNAPALYETYFNWKQVYTVTTLKDELCPLCHTLHEQRRRYAPPGLDYREWWERRVRCRGK</sequence>
<evidence type="ECO:0000256" key="8">
    <source>
        <dbReference type="ARBA" id="ARBA00022989"/>
    </source>
</evidence>
<dbReference type="Pfam" id="PF17039">
    <property type="entry name" value="Glyco_tran_10_N"/>
    <property type="match status" value="1"/>
</dbReference>
<keyword evidence="9 12" id="KW-0333">Golgi apparatus</keyword>
<keyword evidence="16" id="KW-1185">Reference proteome</keyword>
<evidence type="ECO:0000256" key="11">
    <source>
        <dbReference type="ARBA" id="ARBA00023180"/>
    </source>
</evidence>
<feature type="domain" description="Fucosyltransferase C-terminal" evidence="13">
    <location>
        <begin position="223"/>
        <end position="354"/>
    </location>
</feature>
<evidence type="ECO:0000259" key="13">
    <source>
        <dbReference type="Pfam" id="PF00852"/>
    </source>
</evidence>
<dbReference type="EMBL" id="JABSTV010001248">
    <property type="protein sequence ID" value="KAH7967966.1"/>
    <property type="molecule type" value="Genomic_DNA"/>
</dbReference>
<reference evidence="15" key="2">
    <citation type="submission" date="2021-09" db="EMBL/GenBank/DDBJ databases">
        <authorList>
            <person name="Jia N."/>
            <person name="Wang J."/>
            <person name="Shi W."/>
            <person name="Du L."/>
            <person name="Sun Y."/>
            <person name="Zhan W."/>
            <person name="Jiang J."/>
            <person name="Wang Q."/>
            <person name="Zhang B."/>
            <person name="Ji P."/>
            <person name="Sakyi L.B."/>
            <person name="Cui X."/>
            <person name="Yuan T."/>
            <person name="Jiang B."/>
            <person name="Yang W."/>
            <person name="Lam T.T.-Y."/>
            <person name="Chang Q."/>
            <person name="Ding S."/>
            <person name="Wang X."/>
            <person name="Zhu J."/>
            <person name="Ruan X."/>
            <person name="Zhao L."/>
            <person name="Wei J."/>
            <person name="Que T."/>
            <person name="Du C."/>
            <person name="Cheng J."/>
            <person name="Dai P."/>
            <person name="Han X."/>
            <person name="Huang E."/>
            <person name="Gao Y."/>
            <person name="Liu J."/>
            <person name="Shao H."/>
            <person name="Ye R."/>
            <person name="Li L."/>
            <person name="Wei W."/>
            <person name="Wang X."/>
            <person name="Wang C."/>
            <person name="Huo Q."/>
            <person name="Li W."/>
            <person name="Guo W."/>
            <person name="Chen H."/>
            <person name="Chen S."/>
            <person name="Zhou L."/>
            <person name="Zhou L."/>
            <person name="Ni X."/>
            <person name="Tian J."/>
            <person name="Zhou Y."/>
            <person name="Sheng Y."/>
            <person name="Liu T."/>
            <person name="Pan Y."/>
            <person name="Xia L."/>
            <person name="Li J."/>
            <person name="Zhao F."/>
            <person name="Cao W."/>
        </authorList>
    </citation>
    <scope>NUCLEOTIDE SEQUENCE</scope>
    <source>
        <strain evidence="15">Rsan-2018</strain>
        <tissue evidence="15">Larvae</tissue>
    </source>
</reference>
<dbReference type="GO" id="GO:0008417">
    <property type="term" value="F:fucosyltransferase activity"/>
    <property type="evidence" value="ECO:0007669"/>
    <property type="project" value="InterPro"/>
</dbReference>
<accession>A0A9D4T117</accession>
<keyword evidence="11" id="KW-0325">Glycoprotein</keyword>
<evidence type="ECO:0000256" key="9">
    <source>
        <dbReference type="ARBA" id="ARBA00023034"/>
    </source>
</evidence>
<dbReference type="AlphaFoldDB" id="A0A9D4T117"/>
<dbReference type="Pfam" id="PF00852">
    <property type="entry name" value="Glyco_transf_10"/>
    <property type="match status" value="1"/>
</dbReference>
<dbReference type="EC" id="2.4.1.-" evidence="12"/>
<evidence type="ECO:0000256" key="10">
    <source>
        <dbReference type="ARBA" id="ARBA00023136"/>
    </source>
</evidence>
<name>A0A9D4T117_RHISA</name>
<proteinExistence type="inferred from homology"/>
<evidence type="ECO:0000256" key="12">
    <source>
        <dbReference type="RuleBase" id="RU003832"/>
    </source>
</evidence>
<feature type="domain" description="Fucosyltransferase N-terminal" evidence="14">
    <location>
        <begin position="19"/>
        <end position="149"/>
    </location>
</feature>
<evidence type="ECO:0000256" key="6">
    <source>
        <dbReference type="ARBA" id="ARBA00022692"/>
    </source>
</evidence>
<evidence type="ECO:0000256" key="3">
    <source>
        <dbReference type="ARBA" id="ARBA00008919"/>
    </source>
</evidence>
<evidence type="ECO:0000256" key="2">
    <source>
        <dbReference type="ARBA" id="ARBA00004922"/>
    </source>
</evidence>
<dbReference type="Proteomes" id="UP000821837">
    <property type="component" value="Unassembled WGS sequence"/>
</dbReference>
<evidence type="ECO:0000313" key="15">
    <source>
        <dbReference type="EMBL" id="KAH7967966.1"/>
    </source>
</evidence>
<dbReference type="PANTHER" id="PTHR48438">
    <property type="entry name" value="ALPHA-(1,3)-FUCOSYLTRANSFERASE C-RELATED"/>
    <property type="match status" value="1"/>
</dbReference>
<evidence type="ECO:0000256" key="1">
    <source>
        <dbReference type="ARBA" id="ARBA00004447"/>
    </source>
</evidence>
<evidence type="ECO:0000256" key="5">
    <source>
        <dbReference type="ARBA" id="ARBA00022679"/>
    </source>
</evidence>
<comment type="caution">
    <text evidence="15">The sequence shown here is derived from an EMBL/GenBank/DDBJ whole genome shotgun (WGS) entry which is preliminary data.</text>
</comment>
<keyword evidence="5 12" id="KW-0808">Transferase</keyword>
<keyword evidence="10" id="KW-0472">Membrane</keyword>
<keyword evidence="8" id="KW-1133">Transmembrane helix</keyword>
<reference evidence="15" key="1">
    <citation type="journal article" date="2020" name="Cell">
        <title>Large-Scale Comparative Analyses of Tick Genomes Elucidate Their Genetic Diversity and Vector Capacities.</title>
        <authorList>
            <consortium name="Tick Genome and Microbiome Consortium (TIGMIC)"/>
            <person name="Jia N."/>
            <person name="Wang J."/>
            <person name="Shi W."/>
            <person name="Du L."/>
            <person name="Sun Y."/>
            <person name="Zhan W."/>
            <person name="Jiang J.F."/>
            <person name="Wang Q."/>
            <person name="Zhang B."/>
            <person name="Ji P."/>
            <person name="Bell-Sakyi L."/>
            <person name="Cui X.M."/>
            <person name="Yuan T.T."/>
            <person name="Jiang B.G."/>
            <person name="Yang W.F."/>
            <person name="Lam T.T."/>
            <person name="Chang Q.C."/>
            <person name="Ding S.J."/>
            <person name="Wang X.J."/>
            <person name="Zhu J.G."/>
            <person name="Ruan X.D."/>
            <person name="Zhao L."/>
            <person name="Wei J.T."/>
            <person name="Ye R.Z."/>
            <person name="Que T.C."/>
            <person name="Du C.H."/>
            <person name="Zhou Y.H."/>
            <person name="Cheng J.X."/>
            <person name="Dai P.F."/>
            <person name="Guo W.B."/>
            <person name="Han X.H."/>
            <person name="Huang E.J."/>
            <person name="Li L.F."/>
            <person name="Wei W."/>
            <person name="Gao Y.C."/>
            <person name="Liu J.Z."/>
            <person name="Shao H.Z."/>
            <person name="Wang X."/>
            <person name="Wang C.C."/>
            <person name="Yang T.C."/>
            <person name="Huo Q.B."/>
            <person name="Li W."/>
            <person name="Chen H.Y."/>
            <person name="Chen S.E."/>
            <person name="Zhou L.G."/>
            <person name="Ni X.B."/>
            <person name="Tian J.H."/>
            <person name="Sheng Y."/>
            <person name="Liu T."/>
            <person name="Pan Y.S."/>
            <person name="Xia L.Y."/>
            <person name="Li J."/>
            <person name="Zhao F."/>
            <person name="Cao W.C."/>
        </authorList>
    </citation>
    <scope>NUCLEOTIDE SEQUENCE</scope>
    <source>
        <strain evidence="15">Rsan-2018</strain>
    </source>
</reference>
<gene>
    <name evidence="15" type="ORF">HPB52_004407</name>
</gene>
<dbReference type="Gene3D" id="3.40.50.11660">
    <property type="entry name" value="Glycosyl transferase family 10, C-terminal domain"/>
    <property type="match status" value="1"/>
</dbReference>
<evidence type="ECO:0000259" key="14">
    <source>
        <dbReference type="Pfam" id="PF17039"/>
    </source>
</evidence>
<dbReference type="InterPro" id="IPR055270">
    <property type="entry name" value="Glyco_tran_10_C"/>
</dbReference>
<dbReference type="InterPro" id="IPR038577">
    <property type="entry name" value="GT10-like_C_sf"/>
</dbReference>
<evidence type="ECO:0000256" key="7">
    <source>
        <dbReference type="ARBA" id="ARBA00022968"/>
    </source>
</evidence>
<comment type="similarity">
    <text evidence="3 12">Belongs to the glycosyltransferase 10 family.</text>
</comment>
<evidence type="ECO:0000256" key="4">
    <source>
        <dbReference type="ARBA" id="ARBA00022676"/>
    </source>
</evidence>
<dbReference type="InterPro" id="IPR031481">
    <property type="entry name" value="Glyco_tran_10_N"/>
</dbReference>
<protein>
    <recommendedName>
        <fullName evidence="12">Fucosyltransferase</fullName>
        <ecNumber evidence="12">2.4.1.-</ecNumber>
    </recommendedName>
</protein>
<evidence type="ECO:0000313" key="16">
    <source>
        <dbReference type="Proteomes" id="UP000821837"/>
    </source>
</evidence>
<comment type="pathway">
    <text evidence="2">Protein modification; protein glycosylation.</text>
</comment>
<comment type="subcellular location">
    <subcellularLocation>
        <location evidence="1 12">Golgi apparatus</location>
        <location evidence="1 12">Golgi stack membrane</location>
        <topology evidence="1 12">Single-pass type II membrane protein</topology>
    </subcellularLocation>
</comment>
<keyword evidence="6 12" id="KW-0812">Transmembrane</keyword>
<dbReference type="InterPro" id="IPR001503">
    <property type="entry name" value="Glyco_trans_10"/>
</dbReference>
<dbReference type="PANTHER" id="PTHR48438:SF1">
    <property type="entry name" value="ALPHA-(1,3)-FUCOSYLTRANSFERASE C-RELATED"/>
    <property type="match status" value="1"/>
</dbReference>